<dbReference type="RefSeq" id="WP_120514682.1">
    <property type="nucleotide sequence ID" value="NZ_QXZY01000002.1"/>
</dbReference>
<protein>
    <submittedName>
        <fullName evidence="1">Uncharacterized protein</fullName>
    </submittedName>
</protein>
<reference evidence="2" key="1">
    <citation type="submission" date="2018-11" db="EMBL/GenBank/DDBJ databases">
        <title>Chitinophaga lutea sp.nov., isolate from arsenic contaminated soil.</title>
        <authorList>
            <person name="Zong Y."/>
        </authorList>
    </citation>
    <scope>NUCLEOTIDE SEQUENCE [LARGE SCALE GENOMIC DNA]</scope>
    <source>
        <strain evidence="2">YLT18</strain>
    </source>
</reference>
<evidence type="ECO:0000313" key="2">
    <source>
        <dbReference type="Proteomes" id="UP000279089"/>
    </source>
</evidence>
<name>A0A3N4N291_9BACT</name>
<dbReference type="EMBL" id="RMBX01000003">
    <property type="protein sequence ID" value="RPD41743.1"/>
    <property type="molecule type" value="Genomic_DNA"/>
</dbReference>
<organism evidence="1 2">
    <name type="scientific">Chitinophaga barathri</name>
    <dbReference type="NCBI Taxonomy" id="1647451"/>
    <lineage>
        <taxon>Bacteria</taxon>
        <taxon>Pseudomonadati</taxon>
        <taxon>Bacteroidota</taxon>
        <taxon>Chitinophagia</taxon>
        <taxon>Chitinophagales</taxon>
        <taxon>Chitinophagaceae</taxon>
        <taxon>Chitinophaga</taxon>
    </lineage>
</organism>
<comment type="caution">
    <text evidence="1">The sequence shown here is derived from an EMBL/GenBank/DDBJ whole genome shotgun (WGS) entry which is preliminary data.</text>
</comment>
<dbReference type="Proteomes" id="UP000279089">
    <property type="component" value="Unassembled WGS sequence"/>
</dbReference>
<keyword evidence="2" id="KW-1185">Reference proteome</keyword>
<dbReference type="OrthoDB" id="1036397at2"/>
<evidence type="ECO:0000313" key="1">
    <source>
        <dbReference type="EMBL" id="RPD41743.1"/>
    </source>
</evidence>
<sequence length="91" mass="10205">MVEVFKTNVTRPLLAKLLVGMINGEMPGHRANFDLEDCDRILRVVCTQGDVQSGRIIELLSGFGCQAEILEDQAPITQRFYCMAYARSLVQ</sequence>
<proteinExistence type="predicted"/>
<dbReference type="AlphaFoldDB" id="A0A3N4N291"/>
<accession>A0A3N4N291</accession>
<gene>
    <name evidence="1" type="ORF">EG028_06130</name>
</gene>